<dbReference type="GO" id="GO:0008270">
    <property type="term" value="F:zinc ion binding"/>
    <property type="evidence" value="ECO:0007669"/>
    <property type="project" value="UniProtKB-KW"/>
</dbReference>
<evidence type="ECO:0000256" key="11">
    <source>
        <dbReference type="ARBA" id="ARBA00023242"/>
    </source>
</evidence>
<feature type="compositionally biased region" description="Polar residues" evidence="13">
    <location>
        <begin position="298"/>
        <end position="319"/>
    </location>
</feature>
<reference evidence="15" key="1">
    <citation type="submission" date="2020-06" db="EMBL/GenBank/DDBJ databases">
        <authorList>
            <consortium name="Wellcome Sanger Institute Data Sharing"/>
        </authorList>
    </citation>
    <scope>NUCLEOTIDE SEQUENCE [LARGE SCALE GENOMIC DNA]</scope>
</reference>
<reference evidence="15" key="3">
    <citation type="submission" date="2025-09" db="UniProtKB">
        <authorList>
            <consortium name="Ensembl"/>
        </authorList>
    </citation>
    <scope>IDENTIFICATION</scope>
</reference>
<evidence type="ECO:0000313" key="15">
    <source>
        <dbReference type="Ensembl" id="ENSGWIP00000034314.1"/>
    </source>
</evidence>
<evidence type="ECO:0000256" key="4">
    <source>
        <dbReference type="ARBA" id="ARBA00022723"/>
    </source>
</evidence>
<evidence type="ECO:0000256" key="6">
    <source>
        <dbReference type="ARBA" id="ARBA00022771"/>
    </source>
</evidence>
<feature type="compositionally biased region" description="Low complexity" evidence="13">
    <location>
        <begin position="444"/>
        <end position="453"/>
    </location>
</feature>
<reference evidence="15" key="2">
    <citation type="submission" date="2025-08" db="UniProtKB">
        <authorList>
            <consortium name="Ensembl"/>
        </authorList>
    </citation>
    <scope>IDENTIFICATION</scope>
</reference>
<dbReference type="Pfam" id="PF00096">
    <property type="entry name" value="zf-C2H2"/>
    <property type="match status" value="1"/>
</dbReference>
<evidence type="ECO:0000256" key="5">
    <source>
        <dbReference type="ARBA" id="ARBA00022737"/>
    </source>
</evidence>
<dbReference type="AlphaFoldDB" id="A0A8C5GSN3"/>
<feature type="region of interest" description="Disordered" evidence="13">
    <location>
        <begin position="132"/>
        <end position="161"/>
    </location>
</feature>
<dbReference type="GO" id="GO:0005634">
    <property type="term" value="C:nucleus"/>
    <property type="evidence" value="ECO:0007669"/>
    <property type="project" value="UniProtKB-SubCell"/>
</dbReference>
<evidence type="ECO:0000256" key="13">
    <source>
        <dbReference type="SAM" id="MobiDB-lite"/>
    </source>
</evidence>
<sequence>MGDMKTPDFDDLLAAFDIPDGTGLDAKEPIQESQEDTESQLKHTGVCLDGSQFSSNAISTADVPIVSVIVKNTSRQNSLEGIADHTGTYLHNGYRGQDLSTDTLEMVNSSFPKSFVSALNGEILRELPAEAPLQHKPDGTPASHSLSHFSPVSSPESEHSAWNWDETCLEKGQSLKNPSIPQNTTSETSETSKGDGNETEKLPSDLQNSTKTKCDLGMSVDASTCSPRAQSQTSQFSSCLEALVALNAGKDASEQLISRESSSIYNDCIKASSKVPKSPGSPRSPLETVKQLMRPSDSPVSLCSYSSGKASPALTSGSSPAIPRVRIKTIKTTSGRIKRTATSVIPDSETDEVPSTYESSPAQSIISEDSYWNVSPQHSQTADSHVGMLNKANSSRTFSPEVINRSSEENHGVSAKKLSSTVLPNTGGPLKRAATTQVPKPKKASATAAPSSSTHFLPKAMHLASLNLVPHSVAASVAARSASIQQSQHTLSPPVCSTVPLVHQVKAGIPAGGSALNRLLHQTNPVPVYVPSLSPPSDSMISLPPHGYRCLECGDSFAVERSLAFHYSRRSVHIDVRCAHCAKTLVFFNKCALWAHAREHKNNGITMQCTQMHVSPLPVTQMFVPVSSEPVPVSTFTSPLLLPPPSPQSEPVLPLYQDNVNRHPRCCLECSQQLVHPKALAGHFQRLSGDVEKLVCKTCSMLLPNKCSFKAHQRIHAHKSPYCCPECGAVSGSADIQKHVKENCLHYARKAWYKCLHCDTVFKTLHCQKTHIDEKHCEVVHKCSICAAVFKTMDGCVEHLKSKHRAVSLHPKAMFRCSCQKMFKKKMLLYEHFNQNANKRLSCIFKCPECNSVFSQKILLMQHFKGVHAGQTTTEVEPNGKNGKNDQDQDLDCVQQQKSSLLLKCSDKKPELNRTPRVKLTCWTCGECLQRFPDRDSFVAHMKASHRKPLKKFPCRYCEKTFKSATSMKRHIRSEHNGNKRMYTCWYCTDTKKTFTTSVTLKNHISLMHGVKNPDLSKITETTTLGSQTQSHSPTAGPELSSDERVNAQFNCLKCGFTTDDDSLFQQHIPQHKMDEHTPQCLNCGLAFTSKLSLSRHLFIVHKVKGRGDACQEKAAERPSTGEASFTLSGL</sequence>
<feature type="region of interest" description="Disordered" evidence="13">
    <location>
        <begin position="1"/>
        <end position="41"/>
    </location>
</feature>
<evidence type="ECO:0000256" key="7">
    <source>
        <dbReference type="ARBA" id="ARBA00022833"/>
    </source>
</evidence>
<keyword evidence="4" id="KW-0479">Metal-binding</keyword>
<keyword evidence="11" id="KW-0539">Nucleus</keyword>
<dbReference type="PANTHER" id="PTHR47222:SF1">
    <property type="entry name" value="ZINC FINGER PROTEIN 592"/>
    <property type="match status" value="1"/>
</dbReference>
<dbReference type="GO" id="GO:0003677">
    <property type="term" value="F:DNA binding"/>
    <property type="evidence" value="ECO:0007669"/>
    <property type="project" value="UniProtKB-KW"/>
</dbReference>
<feature type="domain" description="C2H2-type" evidence="14">
    <location>
        <begin position="548"/>
        <end position="578"/>
    </location>
</feature>
<dbReference type="InterPro" id="IPR036236">
    <property type="entry name" value="Znf_C2H2_sf"/>
</dbReference>
<feature type="domain" description="C2H2-type" evidence="14">
    <location>
        <begin position="694"/>
        <end position="721"/>
    </location>
</feature>
<dbReference type="Proteomes" id="UP000694680">
    <property type="component" value="Chromosome 6"/>
</dbReference>
<feature type="region of interest" description="Disordered" evidence="13">
    <location>
        <begin position="406"/>
        <end position="453"/>
    </location>
</feature>
<keyword evidence="7" id="KW-0862">Zinc</keyword>
<feature type="compositionally biased region" description="Polar residues" evidence="13">
    <location>
        <begin position="174"/>
        <end position="189"/>
    </location>
</feature>
<comment type="function">
    <text evidence="1">May be involved in transcriptional regulation.</text>
</comment>
<gene>
    <name evidence="15" type="primary">znf592</name>
</gene>
<feature type="region of interest" description="Disordered" evidence="13">
    <location>
        <begin position="292"/>
        <end position="319"/>
    </location>
</feature>
<feature type="domain" description="C2H2-type" evidence="14">
    <location>
        <begin position="923"/>
        <end position="946"/>
    </location>
</feature>
<keyword evidence="9" id="KW-0238">DNA-binding</keyword>
<evidence type="ECO:0000313" key="16">
    <source>
        <dbReference type="Proteomes" id="UP000694680"/>
    </source>
</evidence>
<dbReference type="Gene3D" id="3.30.160.60">
    <property type="entry name" value="Classic Zinc Finger"/>
    <property type="match status" value="4"/>
</dbReference>
<keyword evidence="8" id="KW-0805">Transcription regulation</keyword>
<dbReference type="SMART" id="SM00355">
    <property type="entry name" value="ZnF_C2H2"/>
    <property type="match status" value="12"/>
</dbReference>
<dbReference type="Pfam" id="PF25412">
    <property type="entry name" value="zf-C2H2_ZNF592"/>
    <property type="match status" value="1"/>
</dbReference>
<accession>A0A8C5GSN3</accession>
<feature type="region of interest" description="Disordered" evidence="13">
    <location>
        <begin position="343"/>
        <end position="362"/>
    </location>
</feature>
<keyword evidence="5" id="KW-0677">Repeat</keyword>
<dbReference type="InterPro" id="IPR013087">
    <property type="entry name" value="Znf_C2H2_type"/>
</dbReference>
<comment type="subcellular location">
    <subcellularLocation>
        <location evidence="2">Nucleus</location>
    </subcellularLocation>
</comment>
<name>A0A8C5GSN3_GOUWI</name>
<protein>
    <recommendedName>
        <fullName evidence="14">C2H2-type domain-containing protein</fullName>
    </recommendedName>
</protein>
<dbReference type="InterPro" id="IPR045914">
    <property type="entry name" value="Zn532-like"/>
</dbReference>
<keyword evidence="16" id="KW-1185">Reference proteome</keyword>
<feature type="region of interest" description="Disordered" evidence="13">
    <location>
        <begin position="173"/>
        <end position="213"/>
    </location>
</feature>
<feature type="domain" description="C2H2-type" evidence="14">
    <location>
        <begin position="845"/>
        <end position="873"/>
    </location>
</feature>
<evidence type="ECO:0000256" key="3">
    <source>
        <dbReference type="ARBA" id="ARBA00006991"/>
    </source>
</evidence>
<dbReference type="PROSITE" id="PS50157">
    <property type="entry name" value="ZINC_FINGER_C2H2_2"/>
    <property type="match status" value="6"/>
</dbReference>
<comment type="similarity">
    <text evidence="3">Belongs to the krueppel C2H2-type zinc-finger protein family.</text>
</comment>
<evidence type="ECO:0000256" key="1">
    <source>
        <dbReference type="ARBA" id="ARBA00003767"/>
    </source>
</evidence>
<dbReference type="PANTHER" id="PTHR47222">
    <property type="entry name" value="ZINC FINGER PROTEIN 532-RELATED"/>
    <property type="match status" value="1"/>
</dbReference>
<proteinExistence type="inferred from homology"/>
<evidence type="ECO:0000256" key="9">
    <source>
        <dbReference type="ARBA" id="ARBA00023125"/>
    </source>
</evidence>
<organism evidence="15 16">
    <name type="scientific">Gouania willdenowi</name>
    <name type="common">Blunt-snouted clingfish</name>
    <name type="synonym">Lepadogaster willdenowi</name>
    <dbReference type="NCBI Taxonomy" id="441366"/>
    <lineage>
        <taxon>Eukaryota</taxon>
        <taxon>Metazoa</taxon>
        <taxon>Chordata</taxon>
        <taxon>Craniata</taxon>
        <taxon>Vertebrata</taxon>
        <taxon>Euteleostomi</taxon>
        <taxon>Actinopterygii</taxon>
        <taxon>Neopterygii</taxon>
        <taxon>Teleostei</taxon>
        <taxon>Neoteleostei</taxon>
        <taxon>Acanthomorphata</taxon>
        <taxon>Ovalentaria</taxon>
        <taxon>Blenniimorphae</taxon>
        <taxon>Blenniiformes</taxon>
        <taxon>Gobiesocoidei</taxon>
        <taxon>Gobiesocidae</taxon>
        <taxon>Gobiesocinae</taxon>
        <taxon>Gouania</taxon>
    </lineage>
</organism>
<dbReference type="InterPro" id="IPR057356">
    <property type="entry name" value="Znf-C2H2_ZNF592"/>
</dbReference>
<dbReference type="Pfam" id="PF16622">
    <property type="entry name" value="zf-C2H2_11"/>
    <property type="match status" value="1"/>
</dbReference>
<feature type="domain" description="C2H2-type" evidence="14">
    <location>
        <begin position="953"/>
        <end position="981"/>
    </location>
</feature>
<evidence type="ECO:0000256" key="10">
    <source>
        <dbReference type="ARBA" id="ARBA00023163"/>
    </source>
</evidence>
<evidence type="ECO:0000256" key="2">
    <source>
        <dbReference type="ARBA" id="ARBA00004123"/>
    </source>
</evidence>
<keyword evidence="10" id="KW-0804">Transcription</keyword>
<keyword evidence="6 12" id="KW-0863">Zinc-finger</keyword>
<dbReference type="SUPFAM" id="SSF57667">
    <property type="entry name" value="beta-beta-alpha zinc fingers"/>
    <property type="match status" value="2"/>
</dbReference>
<dbReference type="PROSITE" id="PS00028">
    <property type="entry name" value="ZINC_FINGER_C2H2_1"/>
    <property type="match status" value="6"/>
</dbReference>
<evidence type="ECO:0000259" key="14">
    <source>
        <dbReference type="PROSITE" id="PS50157"/>
    </source>
</evidence>
<dbReference type="InterPro" id="IPR041697">
    <property type="entry name" value="Znf-C2H2_11"/>
</dbReference>
<dbReference type="Ensembl" id="ENSGWIT00000037404.1">
    <property type="protein sequence ID" value="ENSGWIP00000034314.1"/>
    <property type="gene ID" value="ENSGWIG00000017750.1"/>
</dbReference>
<evidence type="ECO:0000256" key="12">
    <source>
        <dbReference type="PROSITE-ProRule" id="PRU00042"/>
    </source>
</evidence>
<feature type="domain" description="C2H2-type" evidence="14">
    <location>
        <begin position="1079"/>
        <end position="1102"/>
    </location>
</feature>
<feature type="compositionally biased region" description="Basic and acidic residues" evidence="13">
    <location>
        <begin position="190"/>
        <end position="203"/>
    </location>
</feature>
<feature type="compositionally biased region" description="Low complexity" evidence="13">
    <location>
        <begin position="143"/>
        <end position="155"/>
    </location>
</feature>
<evidence type="ECO:0000256" key="8">
    <source>
        <dbReference type="ARBA" id="ARBA00023015"/>
    </source>
</evidence>